<accession>A0ABY4EAI2</accession>
<keyword evidence="2" id="KW-1185">Reference proteome</keyword>
<proteinExistence type="predicted"/>
<organism evidence="1 2">
    <name type="scientific">Vitreoscilla stercoraria</name>
    <dbReference type="NCBI Taxonomy" id="61"/>
    <lineage>
        <taxon>Bacteria</taxon>
        <taxon>Pseudomonadati</taxon>
        <taxon>Pseudomonadota</taxon>
        <taxon>Betaproteobacteria</taxon>
        <taxon>Neisseriales</taxon>
        <taxon>Neisseriaceae</taxon>
        <taxon>Vitreoscilla</taxon>
    </lineage>
</organism>
<reference evidence="1" key="2">
    <citation type="journal article" date="2022" name="Res Sq">
        <title>Evolution of multicellular longitudinally dividing oral cavity symbionts (Neisseriaceae).</title>
        <authorList>
            <person name="Nyongesa S."/>
            <person name="Weber P."/>
            <person name="Bernet E."/>
            <person name="Pullido F."/>
            <person name="Nieckarz M."/>
            <person name="Delaby M."/>
            <person name="Nieves C."/>
            <person name="Viehboeck T."/>
            <person name="Krause N."/>
            <person name="Rivera-Millot A."/>
            <person name="Nakamura A."/>
            <person name="Vischer N."/>
            <person name="VanNieuwenhze M."/>
            <person name="Brun Y."/>
            <person name="Cava F."/>
            <person name="Bulgheresi S."/>
            <person name="Veyrier F."/>
        </authorList>
    </citation>
    <scope>NUCLEOTIDE SEQUENCE</scope>
    <source>
        <strain evidence="1">SAG 1488-6</strain>
    </source>
</reference>
<evidence type="ECO:0000313" key="2">
    <source>
        <dbReference type="Proteomes" id="UP000832034"/>
    </source>
</evidence>
<evidence type="ECO:0000313" key="1">
    <source>
        <dbReference type="EMBL" id="UOO92301.1"/>
    </source>
</evidence>
<evidence type="ECO:0008006" key="3">
    <source>
        <dbReference type="Google" id="ProtNLM"/>
    </source>
</evidence>
<reference evidence="1" key="1">
    <citation type="submission" date="2021-12" db="EMBL/GenBank/DDBJ databases">
        <authorList>
            <person name="Veyrier F.J."/>
        </authorList>
    </citation>
    <scope>NUCLEOTIDE SEQUENCE</scope>
    <source>
        <strain evidence="1">SAG 1488-6</strain>
    </source>
</reference>
<dbReference type="EMBL" id="CP091512">
    <property type="protein sequence ID" value="UOO92301.1"/>
    <property type="molecule type" value="Genomic_DNA"/>
</dbReference>
<name>A0ABY4EAI2_VITST</name>
<gene>
    <name evidence="1" type="ORF">LVJ81_11910</name>
</gene>
<dbReference type="Proteomes" id="UP000832034">
    <property type="component" value="Chromosome"/>
</dbReference>
<protein>
    <recommendedName>
        <fullName evidence="3">Cofactor-independent phosphoglycerate mutase</fullName>
    </recommendedName>
</protein>
<sequence>MHLTLCLPGLIWPHAAATGQVPKNLPTQAIDEWLRFGNIQPCQRERSDLYRQIQSYTSLLQHCQQQAGLADAPHVFFASPVLQRVDMHSMSVSDGSNLNLTMSEAQAMCQDINAFMDDDLFHFVPQREYLWLVTSSAAIEWHLPPVCDIEGQLKFMPRPQSDNRKASAKLQTLQAELQMFLSQHPVNQQRRSNKQAEINGIWFWRDLASDTPLDANIPLLTDAPLLQQSANTQTDAPYDWSAAAAWLQEQGRPEQAILWLNPLEAPSMFGDIWGYQDAFQALNERFLQPIQQALKRGELQSLTIKTDGETGFDLHFQTKQRWAFWKRGHHFNHYLQASDTE</sequence>
<dbReference type="RefSeq" id="WP_019959232.1">
    <property type="nucleotide sequence ID" value="NZ_CP091512.1"/>
</dbReference>